<dbReference type="Gene3D" id="3.30.505.50">
    <property type="entry name" value="Sigma 54 modulation/S30EA ribosomal protein, C-terminal domain"/>
    <property type="match status" value="1"/>
</dbReference>
<comment type="similarity">
    <text evidence="6">Belongs to the HPF/YfiA ribosome-associated protein family. Long HPF subfamily.</text>
</comment>
<dbReference type="InterPro" id="IPR003489">
    <property type="entry name" value="RHF/RaiA"/>
</dbReference>
<evidence type="ECO:0000259" key="7">
    <source>
        <dbReference type="Pfam" id="PF16321"/>
    </source>
</evidence>
<dbReference type="GO" id="GO:0022627">
    <property type="term" value="C:cytosolic small ribosomal subunit"/>
    <property type="evidence" value="ECO:0007669"/>
    <property type="project" value="TreeGrafter"/>
</dbReference>
<evidence type="ECO:0000313" key="8">
    <source>
        <dbReference type="EMBL" id="WIW70362.1"/>
    </source>
</evidence>
<comment type="subunit">
    <text evidence="4">Associates exclusively with 100S ribosomes, which are dimers of 70S ribosomes.</text>
</comment>
<dbReference type="KEGG" id="sgbi:P3F81_10760"/>
<comment type="subcellular location">
    <subcellularLocation>
        <location evidence="6">Cytoplasm</location>
    </subcellularLocation>
</comment>
<keyword evidence="9" id="KW-1185">Reference proteome</keyword>
<dbReference type="EMBL" id="CP120678">
    <property type="protein sequence ID" value="WIW70362.1"/>
    <property type="molecule type" value="Genomic_DNA"/>
</dbReference>
<dbReference type="Pfam" id="PF02482">
    <property type="entry name" value="Ribosomal_S30AE"/>
    <property type="match status" value="1"/>
</dbReference>
<dbReference type="HAMAP" id="MF_00839">
    <property type="entry name" value="HPF"/>
    <property type="match status" value="1"/>
</dbReference>
<dbReference type="NCBIfam" id="TIGR00741">
    <property type="entry name" value="yfiA"/>
    <property type="match status" value="1"/>
</dbReference>
<dbReference type="PANTHER" id="PTHR33231">
    <property type="entry name" value="30S RIBOSOMAL PROTEIN"/>
    <property type="match status" value="1"/>
</dbReference>
<comment type="subunit">
    <text evidence="6">Interacts with 100S ribosomes.</text>
</comment>
<dbReference type="InterPro" id="IPR036567">
    <property type="entry name" value="RHF-like"/>
</dbReference>
<evidence type="ECO:0000256" key="5">
    <source>
        <dbReference type="ARBA" id="ARBA00041148"/>
    </source>
</evidence>
<dbReference type="Proteomes" id="UP001243623">
    <property type="component" value="Chromosome"/>
</dbReference>
<dbReference type="InterPro" id="IPR050574">
    <property type="entry name" value="HPF/YfiA_ribosome-assoc"/>
</dbReference>
<dbReference type="RefSeq" id="WP_147670145.1">
    <property type="nucleotide sequence ID" value="NZ_CP120678.1"/>
</dbReference>
<evidence type="ECO:0000256" key="1">
    <source>
        <dbReference type="ARBA" id="ARBA00022490"/>
    </source>
</evidence>
<dbReference type="FunFam" id="3.30.160.100:FF:000001">
    <property type="entry name" value="Ribosome hibernation promoting factor"/>
    <property type="match status" value="1"/>
</dbReference>
<dbReference type="InterPro" id="IPR032528">
    <property type="entry name" value="Ribosom_S30AE_C"/>
</dbReference>
<keyword evidence="1 6" id="KW-0963">Cytoplasm</keyword>
<dbReference type="InterPro" id="IPR038416">
    <property type="entry name" value="Ribosom_S30AE_C_sf"/>
</dbReference>
<dbReference type="PANTHER" id="PTHR33231:SF1">
    <property type="entry name" value="30S RIBOSOMAL PROTEIN"/>
    <property type="match status" value="1"/>
</dbReference>
<dbReference type="AlphaFoldDB" id="A0A9Y2AHP8"/>
<evidence type="ECO:0000256" key="3">
    <source>
        <dbReference type="ARBA" id="ARBA00038434"/>
    </source>
</evidence>
<dbReference type="InterPro" id="IPR034694">
    <property type="entry name" value="HPF_long/plastid"/>
</dbReference>
<organism evidence="8 9">
    <name type="scientific">Selenobaculum gibii</name>
    <dbReference type="NCBI Taxonomy" id="3054208"/>
    <lineage>
        <taxon>Bacteria</taxon>
        <taxon>Bacillati</taxon>
        <taxon>Bacillota</taxon>
        <taxon>Negativicutes</taxon>
        <taxon>Selenomonadales</taxon>
        <taxon>Selenomonadaceae</taxon>
        <taxon>Selenobaculum</taxon>
    </lineage>
</organism>
<dbReference type="SUPFAM" id="SSF69754">
    <property type="entry name" value="Ribosome binding protein Y (YfiA homologue)"/>
    <property type="match status" value="1"/>
</dbReference>
<evidence type="ECO:0000313" key="9">
    <source>
        <dbReference type="Proteomes" id="UP001243623"/>
    </source>
</evidence>
<evidence type="ECO:0000256" key="2">
    <source>
        <dbReference type="ARBA" id="ARBA00022845"/>
    </source>
</evidence>
<sequence length="178" mass="20459">MATFTIRGKNIEITPALKDYVEKKVGKVTKYFDDVGAITALLTVTKGRHIVEVTVPVDGMLLRGEESTMDMYTSIDLVIEKLERQIHKHKTKLTKRFRTGGFKFETATAPVVEKNDESEEYPVAKTKKFPVKPMDVQEAIMQMNLINHDFFVFRNAKSEEVNVVYRRKDGRYALIEPE</sequence>
<name>A0A9Y2AHP8_9FIRM</name>
<protein>
    <recommendedName>
        <fullName evidence="5 6">Ribosome hibernation promoting factor</fullName>
        <shortName evidence="6">HPF</shortName>
    </recommendedName>
</protein>
<dbReference type="Gene3D" id="3.30.160.100">
    <property type="entry name" value="Ribosome hibernation promotion factor-like"/>
    <property type="match status" value="1"/>
</dbReference>
<keyword evidence="2 6" id="KW-0810">Translation regulation</keyword>
<evidence type="ECO:0000256" key="4">
    <source>
        <dbReference type="ARBA" id="ARBA00038695"/>
    </source>
</evidence>
<dbReference type="Pfam" id="PF16321">
    <property type="entry name" value="Ribosom_S30AE_C"/>
    <property type="match status" value="1"/>
</dbReference>
<dbReference type="GO" id="GO:0045900">
    <property type="term" value="P:negative regulation of translational elongation"/>
    <property type="evidence" value="ECO:0007669"/>
    <property type="project" value="TreeGrafter"/>
</dbReference>
<evidence type="ECO:0000256" key="6">
    <source>
        <dbReference type="HAMAP-Rule" id="MF_00839"/>
    </source>
</evidence>
<gene>
    <name evidence="8" type="primary">raiA</name>
    <name evidence="6" type="synonym">hpf</name>
    <name evidence="8" type="ORF">P3F81_10760</name>
</gene>
<proteinExistence type="inferred from homology"/>
<dbReference type="GO" id="GO:0043024">
    <property type="term" value="F:ribosomal small subunit binding"/>
    <property type="evidence" value="ECO:0007669"/>
    <property type="project" value="TreeGrafter"/>
</dbReference>
<dbReference type="CDD" id="cd00552">
    <property type="entry name" value="RaiA"/>
    <property type="match status" value="1"/>
</dbReference>
<accession>A0A9Y2AHP8</accession>
<comment type="function">
    <text evidence="6">Required for dimerization of active 70S ribosomes into 100S ribosomes in stationary phase; 100S ribosomes are translationally inactive and sometimes present during exponential growth.</text>
</comment>
<reference evidence="8" key="1">
    <citation type="submission" date="2023-03" db="EMBL/GenBank/DDBJ databases">
        <title>Selenobaculum gbiensis gen. nov. sp. nov., a new bacterium isolated from the gut microbiota of IBD patient.</title>
        <authorList>
            <person name="Yeo S."/>
            <person name="Park H."/>
            <person name="Huh C.S."/>
        </authorList>
    </citation>
    <scope>NUCLEOTIDE SEQUENCE</scope>
    <source>
        <strain evidence="8">ICN-92133</strain>
    </source>
</reference>
<dbReference type="FunFam" id="3.30.505.50:FF:000001">
    <property type="entry name" value="Ribosome hibernation promoting factor"/>
    <property type="match status" value="1"/>
</dbReference>
<comment type="similarity">
    <text evidence="3">Belongs to the HPF/YfiA ribosome-associated protein family. Short HPF subfamily.</text>
</comment>
<feature type="domain" description="Sigma 54 modulation/S30EA ribosomal protein C-terminal" evidence="7">
    <location>
        <begin position="119"/>
        <end position="174"/>
    </location>
</feature>